<dbReference type="Pfam" id="PF00512">
    <property type="entry name" value="HisKA"/>
    <property type="match status" value="1"/>
</dbReference>
<evidence type="ECO:0000313" key="10">
    <source>
        <dbReference type="EMBL" id="GAG57084.1"/>
    </source>
</evidence>
<keyword evidence="8" id="KW-0812">Transmembrane</keyword>
<keyword evidence="3" id="KW-0597">Phosphoprotein</keyword>
<protein>
    <recommendedName>
        <fullName evidence="2">histidine kinase</fullName>
        <ecNumber evidence="2">2.7.13.3</ecNumber>
    </recommendedName>
</protein>
<feature type="transmembrane region" description="Helical" evidence="8">
    <location>
        <begin position="166"/>
        <end position="187"/>
    </location>
</feature>
<keyword evidence="7" id="KW-0175">Coiled coil</keyword>
<dbReference type="PANTHER" id="PTHR43711:SF31">
    <property type="entry name" value="HISTIDINE KINASE"/>
    <property type="match status" value="1"/>
</dbReference>
<reference evidence="10" key="1">
    <citation type="journal article" date="2014" name="Front. Microbiol.">
        <title>High frequency of phylogenetically diverse reductive dehalogenase-homologous genes in deep subseafloor sedimentary metagenomes.</title>
        <authorList>
            <person name="Kawai M."/>
            <person name="Futagami T."/>
            <person name="Toyoda A."/>
            <person name="Takaki Y."/>
            <person name="Nishi S."/>
            <person name="Hori S."/>
            <person name="Arai W."/>
            <person name="Tsubouchi T."/>
            <person name="Morono Y."/>
            <person name="Uchiyama I."/>
            <person name="Ito T."/>
            <person name="Fujiyama A."/>
            <person name="Inagaki F."/>
            <person name="Takami H."/>
        </authorList>
    </citation>
    <scope>NUCLEOTIDE SEQUENCE</scope>
    <source>
        <strain evidence="10">Expedition CK06-06</strain>
    </source>
</reference>
<keyword evidence="8" id="KW-1133">Transmembrane helix</keyword>
<dbReference type="Gene3D" id="1.10.287.130">
    <property type="match status" value="1"/>
</dbReference>
<evidence type="ECO:0000256" key="1">
    <source>
        <dbReference type="ARBA" id="ARBA00000085"/>
    </source>
</evidence>
<dbReference type="CDD" id="cd00082">
    <property type="entry name" value="HisKA"/>
    <property type="match status" value="1"/>
</dbReference>
<feature type="transmembrane region" description="Helical" evidence="8">
    <location>
        <begin position="110"/>
        <end position="135"/>
    </location>
</feature>
<dbReference type="InterPro" id="IPR050736">
    <property type="entry name" value="Sensor_HK_Regulatory"/>
</dbReference>
<dbReference type="InterPro" id="IPR003661">
    <property type="entry name" value="HisK_dim/P_dom"/>
</dbReference>
<dbReference type="SUPFAM" id="SSF47384">
    <property type="entry name" value="Homodimeric domain of signal transducing histidine kinase"/>
    <property type="match status" value="1"/>
</dbReference>
<evidence type="ECO:0000256" key="3">
    <source>
        <dbReference type="ARBA" id="ARBA00022553"/>
    </source>
</evidence>
<dbReference type="PANTHER" id="PTHR43711">
    <property type="entry name" value="TWO-COMPONENT HISTIDINE KINASE"/>
    <property type="match status" value="1"/>
</dbReference>
<evidence type="ECO:0000256" key="8">
    <source>
        <dbReference type="SAM" id="Phobius"/>
    </source>
</evidence>
<feature type="coiled-coil region" evidence="7">
    <location>
        <begin position="194"/>
        <end position="224"/>
    </location>
</feature>
<sequence length="368" mass="41649">MTLPKFILELQGRENQDRCLQAIRTRYLLILVVWTFVVATYLLWGMTFYLTPIHIVAGVLLLANTFYYYLTRRWQFPLTVVIVSTITDVIAITVLVYFTGGLNSMFFALYLVQILGVSLFLNLPFGAVVIAWAVIVVGAMKALESVGLIASSSLFIPTTHSELTNIIIWLVFQAITFCLVAFLGGNLSNKLKFQERELKRKRDLEKLYEELQKANESKARLLVNVSHHLRTPLTSILGFSELLFSQDKGELQREEFAKIIYSESQHLTRLVDDILYLSELQADRIEWHLVETDILKMATEAVNARQGLALQKGLTLTVDSRAASPPIYGDFDRLTDVISRLIDNAIKFTIEGAIKVGITSEQDNACVY</sequence>
<comment type="catalytic activity">
    <reaction evidence="1">
        <text>ATP + protein L-histidine = ADP + protein N-phospho-L-histidine.</text>
        <dbReference type="EC" id="2.7.13.3"/>
    </reaction>
</comment>
<keyword evidence="8" id="KW-0472">Membrane</keyword>
<dbReference type="GO" id="GO:0000155">
    <property type="term" value="F:phosphorelay sensor kinase activity"/>
    <property type="evidence" value="ECO:0007669"/>
    <property type="project" value="InterPro"/>
</dbReference>
<evidence type="ECO:0000259" key="9">
    <source>
        <dbReference type="PROSITE" id="PS50109"/>
    </source>
</evidence>
<keyword evidence="6" id="KW-0902">Two-component regulatory system</keyword>
<dbReference type="InterPro" id="IPR036890">
    <property type="entry name" value="HATPase_C_sf"/>
</dbReference>
<accession>X0YLH4</accession>
<evidence type="ECO:0000256" key="6">
    <source>
        <dbReference type="ARBA" id="ARBA00023012"/>
    </source>
</evidence>
<feature type="transmembrane region" description="Helical" evidence="8">
    <location>
        <begin position="50"/>
        <end position="69"/>
    </location>
</feature>
<dbReference type="InterPro" id="IPR036097">
    <property type="entry name" value="HisK_dim/P_sf"/>
</dbReference>
<dbReference type="PROSITE" id="PS50109">
    <property type="entry name" value="HIS_KIN"/>
    <property type="match status" value="1"/>
</dbReference>
<evidence type="ECO:0000256" key="2">
    <source>
        <dbReference type="ARBA" id="ARBA00012438"/>
    </source>
</evidence>
<evidence type="ECO:0000256" key="4">
    <source>
        <dbReference type="ARBA" id="ARBA00022679"/>
    </source>
</evidence>
<feature type="transmembrane region" description="Helical" evidence="8">
    <location>
        <begin position="76"/>
        <end position="98"/>
    </location>
</feature>
<proteinExistence type="predicted"/>
<dbReference type="AlphaFoldDB" id="X0YLH4"/>
<feature type="non-terminal residue" evidence="10">
    <location>
        <position position="368"/>
    </location>
</feature>
<comment type="caution">
    <text evidence="10">The sequence shown here is derived from an EMBL/GenBank/DDBJ whole genome shotgun (WGS) entry which is preliminary data.</text>
</comment>
<dbReference type="InterPro" id="IPR005467">
    <property type="entry name" value="His_kinase_dom"/>
</dbReference>
<feature type="domain" description="Histidine kinase" evidence="9">
    <location>
        <begin position="224"/>
        <end position="368"/>
    </location>
</feature>
<dbReference type="Pfam" id="PF25323">
    <property type="entry name" value="6TM_PilS"/>
    <property type="match status" value="1"/>
</dbReference>
<keyword evidence="5" id="KW-0418">Kinase</keyword>
<dbReference type="EC" id="2.7.13.3" evidence="2"/>
<name>X0YLH4_9ZZZZ</name>
<feature type="transmembrane region" description="Helical" evidence="8">
    <location>
        <begin position="27"/>
        <end position="44"/>
    </location>
</feature>
<organism evidence="10">
    <name type="scientific">marine sediment metagenome</name>
    <dbReference type="NCBI Taxonomy" id="412755"/>
    <lineage>
        <taxon>unclassified sequences</taxon>
        <taxon>metagenomes</taxon>
        <taxon>ecological metagenomes</taxon>
    </lineage>
</organism>
<dbReference type="SUPFAM" id="SSF55874">
    <property type="entry name" value="ATPase domain of HSP90 chaperone/DNA topoisomerase II/histidine kinase"/>
    <property type="match status" value="1"/>
</dbReference>
<gene>
    <name evidence="10" type="ORF">S01H4_13767</name>
</gene>
<evidence type="ECO:0000256" key="7">
    <source>
        <dbReference type="SAM" id="Coils"/>
    </source>
</evidence>
<dbReference type="SMART" id="SM00388">
    <property type="entry name" value="HisKA"/>
    <property type="match status" value="1"/>
</dbReference>
<dbReference type="Gene3D" id="3.30.565.10">
    <property type="entry name" value="Histidine kinase-like ATPase, C-terminal domain"/>
    <property type="match status" value="1"/>
</dbReference>
<dbReference type="EMBL" id="BART01006056">
    <property type="protein sequence ID" value="GAG57084.1"/>
    <property type="molecule type" value="Genomic_DNA"/>
</dbReference>
<evidence type="ECO:0000256" key="5">
    <source>
        <dbReference type="ARBA" id="ARBA00022777"/>
    </source>
</evidence>
<keyword evidence="4" id="KW-0808">Transferase</keyword>
<dbReference type="FunFam" id="1.10.287.130:FF:000001">
    <property type="entry name" value="Two-component sensor histidine kinase"/>
    <property type="match status" value="1"/>
</dbReference>